<keyword evidence="1" id="KW-0812">Transmembrane</keyword>
<feature type="transmembrane region" description="Helical" evidence="1">
    <location>
        <begin position="20"/>
        <end position="39"/>
    </location>
</feature>
<protein>
    <submittedName>
        <fullName evidence="2">Uncharacterized protein</fullName>
    </submittedName>
</protein>
<keyword evidence="1" id="KW-1133">Transmembrane helix</keyword>
<organism evidence="2 3">
    <name type="scientific">Testicularia cyperi</name>
    <dbReference type="NCBI Taxonomy" id="1882483"/>
    <lineage>
        <taxon>Eukaryota</taxon>
        <taxon>Fungi</taxon>
        <taxon>Dikarya</taxon>
        <taxon>Basidiomycota</taxon>
        <taxon>Ustilaginomycotina</taxon>
        <taxon>Ustilaginomycetes</taxon>
        <taxon>Ustilaginales</taxon>
        <taxon>Anthracoideaceae</taxon>
        <taxon>Testicularia</taxon>
    </lineage>
</organism>
<dbReference type="AlphaFoldDB" id="A0A317XJM9"/>
<accession>A0A317XJM9</accession>
<evidence type="ECO:0000256" key="1">
    <source>
        <dbReference type="SAM" id="Phobius"/>
    </source>
</evidence>
<sequence length="71" mass="8169">MSQMRKLRCQRKSLIIEFRVMGYCAVLYCIPALACTAGHRSDRDYATCLAPPWNAQGPDRRMIIGSWYCSH</sequence>
<dbReference type="EMBL" id="KZ819198">
    <property type="protein sequence ID" value="PWY98503.1"/>
    <property type="molecule type" value="Genomic_DNA"/>
</dbReference>
<name>A0A317XJM9_9BASI</name>
<keyword evidence="1" id="KW-0472">Membrane</keyword>
<evidence type="ECO:0000313" key="2">
    <source>
        <dbReference type="EMBL" id="PWY98503.1"/>
    </source>
</evidence>
<reference evidence="2 3" key="1">
    <citation type="journal article" date="2018" name="Mol. Biol. Evol.">
        <title>Broad Genomic Sampling Reveals a Smut Pathogenic Ancestry of the Fungal Clade Ustilaginomycotina.</title>
        <authorList>
            <person name="Kijpornyongpan T."/>
            <person name="Mondo S.J."/>
            <person name="Barry K."/>
            <person name="Sandor L."/>
            <person name="Lee J."/>
            <person name="Lipzen A."/>
            <person name="Pangilinan J."/>
            <person name="LaButti K."/>
            <person name="Hainaut M."/>
            <person name="Henrissat B."/>
            <person name="Grigoriev I.V."/>
            <person name="Spatafora J.W."/>
            <person name="Aime M.C."/>
        </authorList>
    </citation>
    <scope>NUCLEOTIDE SEQUENCE [LARGE SCALE GENOMIC DNA]</scope>
    <source>
        <strain evidence="2 3">MCA 3645</strain>
    </source>
</reference>
<proteinExistence type="predicted"/>
<dbReference type="Proteomes" id="UP000246740">
    <property type="component" value="Unassembled WGS sequence"/>
</dbReference>
<evidence type="ECO:0000313" key="3">
    <source>
        <dbReference type="Proteomes" id="UP000246740"/>
    </source>
</evidence>
<keyword evidence="3" id="KW-1185">Reference proteome</keyword>
<gene>
    <name evidence="2" type="ORF">BCV70DRAFT_33163</name>
</gene>
<dbReference type="InParanoid" id="A0A317XJM9"/>